<gene>
    <name evidence="1" type="ORF">SFRICE_004939</name>
</gene>
<accession>A0A2H1W126</accession>
<dbReference type="EMBL" id="ODYU01005687">
    <property type="protein sequence ID" value="SOQ46791.1"/>
    <property type="molecule type" value="Genomic_DNA"/>
</dbReference>
<name>A0A2H1W126_SPOFR</name>
<protein>
    <submittedName>
        <fullName evidence="1">SFRICE_004939</fullName>
    </submittedName>
</protein>
<dbReference type="AlphaFoldDB" id="A0A2H1W126"/>
<reference evidence="1" key="1">
    <citation type="submission" date="2016-07" db="EMBL/GenBank/DDBJ databases">
        <authorList>
            <person name="Bretaudeau A."/>
        </authorList>
    </citation>
    <scope>NUCLEOTIDE SEQUENCE</scope>
    <source>
        <strain evidence="1">Rice</strain>
        <tissue evidence="1">Whole body</tissue>
    </source>
</reference>
<organism evidence="1">
    <name type="scientific">Spodoptera frugiperda</name>
    <name type="common">Fall armyworm</name>
    <dbReference type="NCBI Taxonomy" id="7108"/>
    <lineage>
        <taxon>Eukaryota</taxon>
        <taxon>Metazoa</taxon>
        <taxon>Ecdysozoa</taxon>
        <taxon>Arthropoda</taxon>
        <taxon>Hexapoda</taxon>
        <taxon>Insecta</taxon>
        <taxon>Pterygota</taxon>
        <taxon>Neoptera</taxon>
        <taxon>Endopterygota</taxon>
        <taxon>Lepidoptera</taxon>
        <taxon>Glossata</taxon>
        <taxon>Ditrysia</taxon>
        <taxon>Noctuoidea</taxon>
        <taxon>Noctuidae</taxon>
        <taxon>Amphipyrinae</taxon>
        <taxon>Spodoptera</taxon>
    </lineage>
</organism>
<evidence type="ECO:0000313" key="1">
    <source>
        <dbReference type="EMBL" id="SOQ46791.1"/>
    </source>
</evidence>
<proteinExistence type="predicted"/>
<sequence length="171" mass="19211">MGMIKKDLGNDKTSHTHDNMWSTFDGLNTKFSVFFLCTLAHRTDLRVDLFLKRENHPMSSSALGEVRGNVRLLLIKKHPVRSYSCFLSPEPRYSPLGSPQLRNLRNKHNLKEPPVISAVVGQLADVERLEVSNPARTNSLYDPQFVVSGLGVMCISLFKEKAMLSASYSCT</sequence>